<protein>
    <submittedName>
        <fullName evidence="1">Uncharacterized protein</fullName>
    </submittedName>
</protein>
<proteinExistence type="predicted"/>
<dbReference type="Proteomes" id="UP001362999">
    <property type="component" value="Unassembled WGS sequence"/>
</dbReference>
<organism evidence="1 2">
    <name type="scientific">Favolaschia claudopus</name>
    <dbReference type="NCBI Taxonomy" id="2862362"/>
    <lineage>
        <taxon>Eukaryota</taxon>
        <taxon>Fungi</taxon>
        <taxon>Dikarya</taxon>
        <taxon>Basidiomycota</taxon>
        <taxon>Agaricomycotina</taxon>
        <taxon>Agaricomycetes</taxon>
        <taxon>Agaricomycetidae</taxon>
        <taxon>Agaricales</taxon>
        <taxon>Marasmiineae</taxon>
        <taxon>Mycenaceae</taxon>
        <taxon>Favolaschia</taxon>
    </lineage>
</organism>
<name>A0AAW0CUQ5_9AGAR</name>
<evidence type="ECO:0000313" key="1">
    <source>
        <dbReference type="EMBL" id="KAK7042624.1"/>
    </source>
</evidence>
<dbReference type="AlphaFoldDB" id="A0AAW0CUQ5"/>
<evidence type="ECO:0000313" key="2">
    <source>
        <dbReference type="Proteomes" id="UP001362999"/>
    </source>
</evidence>
<comment type="caution">
    <text evidence="1">The sequence shown here is derived from an EMBL/GenBank/DDBJ whole genome shotgun (WGS) entry which is preliminary data.</text>
</comment>
<accession>A0AAW0CUQ5</accession>
<sequence>MQNPRRRLAPRIRVTLASIRRLYALYVSRGRDSIKADASAEGSFGAGEGDVVGFVYGMSGGMSTSTSSRDGMLGVFYLEALARAIFDVVQPHPNTRDVDIDEEIRRLVRRRFGRCLRIAPPTRVSVEISGSLRRHGGTEGIGIVYGRVSFSFRQNKKRNIVPRDVAGRGAEGEPRLGGCGRELCTRSQFHCPSQWATSCRALTFHYLIDAVWWLACRRDLEIRMLSLRCLIVCPCNG</sequence>
<dbReference type="EMBL" id="JAWWNJ010000013">
    <property type="protein sequence ID" value="KAK7042624.1"/>
    <property type="molecule type" value="Genomic_DNA"/>
</dbReference>
<gene>
    <name evidence="1" type="ORF">R3P38DRAFT_322202</name>
</gene>
<keyword evidence="2" id="KW-1185">Reference proteome</keyword>
<reference evidence="1 2" key="1">
    <citation type="journal article" date="2024" name="J Genomics">
        <title>Draft genome sequencing and assembly of Favolaschia claudopus CIRM-BRFM 2984 isolated from oak limbs.</title>
        <authorList>
            <person name="Navarro D."/>
            <person name="Drula E."/>
            <person name="Chaduli D."/>
            <person name="Cazenave R."/>
            <person name="Ahrendt S."/>
            <person name="Wang J."/>
            <person name="Lipzen A."/>
            <person name="Daum C."/>
            <person name="Barry K."/>
            <person name="Grigoriev I.V."/>
            <person name="Favel A."/>
            <person name="Rosso M.N."/>
            <person name="Martin F."/>
        </authorList>
    </citation>
    <scope>NUCLEOTIDE SEQUENCE [LARGE SCALE GENOMIC DNA]</scope>
    <source>
        <strain evidence="1 2">CIRM-BRFM 2984</strain>
    </source>
</reference>